<dbReference type="Pfam" id="PF17411">
    <property type="entry name" value="SmaI"/>
    <property type="match status" value="1"/>
</dbReference>
<proteinExistence type="predicted"/>
<dbReference type="EMBL" id="CP054038">
    <property type="protein sequence ID" value="QKJ19165.1"/>
    <property type="molecule type" value="Genomic_DNA"/>
</dbReference>
<evidence type="ECO:0000313" key="2">
    <source>
        <dbReference type="Proteomes" id="UP000502498"/>
    </source>
</evidence>
<gene>
    <name evidence="1" type="ORF">HQM25_07135</name>
</gene>
<dbReference type="InterPro" id="IPR049519">
    <property type="entry name" value="SmaI"/>
</dbReference>
<dbReference type="RefSeq" id="WP_172989606.1">
    <property type="nucleotide sequence ID" value="NZ_CP054038.1"/>
</dbReference>
<dbReference type="GO" id="GO:0009036">
    <property type="term" value="F:type II site-specific deoxyribonuclease activity"/>
    <property type="evidence" value="ECO:0007669"/>
    <property type="project" value="InterPro"/>
</dbReference>
<name>A0A7D4U463_9MICO</name>
<keyword evidence="1" id="KW-0255">Endonuclease</keyword>
<reference evidence="1 2" key="1">
    <citation type="submission" date="2020-05" db="EMBL/GenBank/DDBJ databases">
        <title>Strain PA2F3 complete genome.</title>
        <authorList>
            <person name="Kim Y.-S."/>
            <person name="Kim S.-J."/>
            <person name="Jung H.-k."/>
            <person name="Kim S.-E."/>
            <person name="Kim K.-H."/>
        </authorList>
    </citation>
    <scope>NUCLEOTIDE SEQUENCE [LARGE SCALE GENOMIC DNA]</scope>
    <source>
        <strain evidence="1 2">PA2F3</strain>
    </source>
</reference>
<keyword evidence="1" id="KW-0378">Hydrolase</keyword>
<dbReference type="AlphaFoldDB" id="A0A7D4U463"/>
<organism evidence="1 2">
    <name type="scientific">Microbacterium hominis</name>
    <dbReference type="NCBI Taxonomy" id="162426"/>
    <lineage>
        <taxon>Bacteria</taxon>
        <taxon>Bacillati</taxon>
        <taxon>Actinomycetota</taxon>
        <taxon>Actinomycetes</taxon>
        <taxon>Micrococcales</taxon>
        <taxon>Microbacteriaceae</taxon>
        <taxon>Microbacterium</taxon>
    </lineage>
</organism>
<keyword evidence="1" id="KW-0540">Nuclease</keyword>
<accession>A0A7D4U463</accession>
<dbReference type="REBASE" id="394871">
    <property type="entry name" value="MhoPA2F3ORF7140P"/>
</dbReference>
<sequence length="260" mass="29193">MPDASVSAPEDLTSKIASLRPRQRERVVQLVDALIEGAVSWINPESDFADQDWVNEFGDQLRLHHGGSAIPLTKDKFEYAMVNTFLDSGRSSRKLGNGNPGADIEVDGAFWSLKTEAAAAIKPDKIHVSKAMELGKGNWETEEDIAVLREKFLGHLTKYTRVFTLRCLSRTPADDSSVAYAYELVEIPHALLERAKDGRIEMRHNSRQNPKPAYCYVNAEDGTPGFELYFDGGTERKLQIKNLWKRHCIVHANWSFTTAS</sequence>
<protein>
    <submittedName>
        <fullName evidence="1">Restriction endonuclease</fullName>
    </submittedName>
</protein>
<evidence type="ECO:0000313" key="1">
    <source>
        <dbReference type="EMBL" id="QKJ19165.1"/>
    </source>
</evidence>
<dbReference type="Proteomes" id="UP000502498">
    <property type="component" value="Chromosome"/>
</dbReference>